<gene>
    <name evidence="2" type="ORF">PHPALM_19786</name>
</gene>
<proteinExistence type="predicted"/>
<keyword evidence="3" id="KW-1185">Reference proteome</keyword>
<dbReference type="InterPro" id="IPR013785">
    <property type="entry name" value="Aldolase_TIM"/>
</dbReference>
<dbReference type="Proteomes" id="UP000237271">
    <property type="component" value="Unassembled WGS sequence"/>
</dbReference>
<reference evidence="2 3" key="1">
    <citation type="journal article" date="2017" name="Genome Biol. Evol.">
        <title>Phytophthora megakarya and P. palmivora, closely related causal agents of cacao black pod rot, underwent increases in genome sizes and gene numbers by different mechanisms.</title>
        <authorList>
            <person name="Ali S.S."/>
            <person name="Shao J."/>
            <person name="Lary D.J."/>
            <person name="Kronmiller B."/>
            <person name="Shen D."/>
            <person name="Strem M.D."/>
            <person name="Amoako-Attah I."/>
            <person name="Akrofi A.Y."/>
            <person name="Begoude B.A."/>
            <person name="Ten Hoopen G.M."/>
            <person name="Coulibaly K."/>
            <person name="Kebe B.I."/>
            <person name="Melnick R.L."/>
            <person name="Guiltinan M.J."/>
            <person name="Tyler B.M."/>
            <person name="Meinhardt L.W."/>
            <person name="Bailey B.A."/>
        </authorList>
    </citation>
    <scope>NUCLEOTIDE SEQUENCE [LARGE SCALE GENOMIC DNA]</scope>
    <source>
        <strain evidence="3">sbr112.9</strain>
    </source>
</reference>
<evidence type="ECO:0000313" key="2">
    <source>
        <dbReference type="EMBL" id="POM64649.1"/>
    </source>
</evidence>
<sequence length="225" mass="24943">MWRMGRQSHSSFNKKGNVVSASVTPRALATEEIAGVVEDFRKSAVSVKIAGFNDVGLHGTNVYLIDQFLQSVTNHRTDKYGGSFENRARFLLQLVQAAKTVSHRIALVCVLFPTIDSAVWAAKTTLRYRQNNLGYLAVLDGDYSHLQYSNKSRSLIAVDAKTAFKGMIAIANNYTRDTAEGVVCSGAADLPMADHEVYYNSVLGGKFYNDYLAYHVKNELDIFDN</sequence>
<dbReference type="Pfam" id="PF00724">
    <property type="entry name" value="Oxidored_FMN"/>
    <property type="match status" value="1"/>
</dbReference>
<feature type="domain" description="NADH:flavin oxidoreductase/NADH oxidase N-terminal" evidence="1">
    <location>
        <begin position="13"/>
        <end position="105"/>
    </location>
</feature>
<evidence type="ECO:0000259" key="1">
    <source>
        <dbReference type="Pfam" id="PF00724"/>
    </source>
</evidence>
<dbReference type="PANTHER" id="PTHR22893:SF91">
    <property type="entry name" value="NADPH DEHYDROGENASE 2-RELATED"/>
    <property type="match status" value="1"/>
</dbReference>
<dbReference type="InterPro" id="IPR045247">
    <property type="entry name" value="Oye-like"/>
</dbReference>
<dbReference type="SUPFAM" id="SSF51395">
    <property type="entry name" value="FMN-linked oxidoreductases"/>
    <property type="match status" value="1"/>
</dbReference>
<evidence type="ECO:0000313" key="3">
    <source>
        <dbReference type="Proteomes" id="UP000237271"/>
    </source>
</evidence>
<dbReference type="AlphaFoldDB" id="A0A2P4XGH6"/>
<comment type="caution">
    <text evidence="2">The sequence shown here is derived from an EMBL/GenBank/DDBJ whole genome shotgun (WGS) entry which is preliminary data.</text>
</comment>
<dbReference type="OrthoDB" id="72788at2759"/>
<dbReference type="GO" id="GO:0016491">
    <property type="term" value="F:oxidoreductase activity"/>
    <property type="evidence" value="ECO:0007669"/>
    <property type="project" value="InterPro"/>
</dbReference>
<dbReference type="PANTHER" id="PTHR22893">
    <property type="entry name" value="NADH OXIDOREDUCTASE-RELATED"/>
    <property type="match status" value="1"/>
</dbReference>
<accession>A0A2P4XGH6</accession>
<dbReference type="Gene3D" id="3.20.20.70">
    <property type="entry name" value="Aldolase class I"/>
    <property type="match status" value="1"/>
</dbReference>
<dbReference type="GO" id="GO:0010181">
    <property type="term" value="F:FMN binding"/>
    <property type="evidence" value="ECO:0007669"/>
    <property type="project" value="InterPro"/>
</dbReference>
<protein>
    <submittedName>
        <fullName evidence="2">12-oxophytodienoate reductase</fullName>
    </submittedName>
</protein>
<organism evidence="2 3">
    <name type="scientific">Phytophthora palmivora</name>
    <dbReference type="NCBI Taxonomy" id="4796"/>
    <lineage>
        <taxon>Eukaryota</taxon>
        <taxon>Sar</taxon>
        <taxon>Stramenopiles</taxon>
        <taxon>Oomycota</taxon>
        <taxon>Peronosporomycetes</taxon>
        <taxon>Peronosporales</taxon>
        <taxon>Peronosporaceae</taxon>
        <taxon>Phytophthora</taxon>
    </lineage>
</organism>
<name>A0A2P4XGH6_9STRA</name>
<dbReference type="InterPro" id="IPR001155">
    <property type="entry name" value="OxRdtase_FMN_N"/>
</dbReference>
<dbReference type="EMBL" id="NCKW01011066">
    <property type="protein sequence ID" value="POM64649.1"/>
    <property type="molecule type" value="Genomic_DNA"/>
</dbReference>